<dbReference type="KEGG" id="psez:HME7025_02466"/>
<dbReference type="PROSITE" id="PS51186">
    <property type="entry name" value="GNAT"/>
    <property type="match status" value="1"/>
</dbReference>
<accession>A0A2S2DZX6</accession>
<protein>
    <recommendedName>
        <fullName evidence="1">N-acetyltransferase domain-containing protein</fullName>
    </recommendedName>
</protein>
<evidence type="ECO:0000313" key="2">
    <source>
        <dbReference type="EMBL" id="AWL10307.1"/>
    </source>
</evidence>
<dbReference type="Gene3D" id="3.40.630.30">
    <property type="match status" value="1"/>
</dbReference>
<gene>
    <name evidence="2" type="ORF">HME7025_02466</name>
</gene>
<name>A0A2S2DZX6_9BACT</name>
<dbReference type="SUPFAM" id="SSF55729">
    <property type="entry name" value="Acyl-CoA N-acyltransferases (Nat)"/>
    <property type="match status" value="1"/>
</dbReference>
<dbReference type="GO" id="GO:0016747">
    <property type="term" value="F:acyltransferase activity, transferring groups other than amino-acyl groups"/>
    <property type="evidence" value="ECO:0007669"/>
    <property type="project" value="InterPro"/>
</dbReference>
<dbReference type="PANTHER" id="PTHR43233:SF1">
    <property type="entry name" value="FAMILY N-ACETYLTRANSFERASE, PUTATIVE (AFU_ORTHOLOGUE AFUA_6G03350)-RELATED"/>
    <property type="match status" value="1"/>
</dbReference>
<feature type="domain" description="N-acetyltransferase" evidence="1">
    <location>
        <begin position="3"/>
        <end position="136"/>
    </location>
</feature>
<dbReference type="EMBL" id="CP029346">
    <property type="protein sequence ID" value="AWL10307.1"/>
    <property type="molecule type" value="Genomic_DNA"/>
</dbReference>
<dbReference type="RefSeq" id="WP_109324465.1">
    <property type="nucleotide sequence ID" value="NZ_CP029346.1"/>
</dbReference>
<evidence type="ECO:0000259" key="1">
    <source>
        <dbReference type="PROSITE" id="PS51186"/>
    </source>
</evidence>
<reference evidence="3" key="1">
    <citation type="submission" date="2018-05" db="EMBL/GenBank/DDBJ databases">
        <title>Pseudarcicella sp. HME7025 Genome sequencing and assembly.</title>
        <authorList>
            <person name="Kim H."/>
            <person name="Kang H."/>
            <person name="Joh K."/>
        </authorList>
    </citation>
    <scope>NUCLEOTIDE SEQUENCE [LARGE SCALE GENOMIC DNA]</scope>
    <source>
        <strain evidence="3">HME7025</strain>
    </source>
</reference>
<dbReference type="Proteomes" id="UP000245468">
    <property type="component" value="Chromosome"/>
</dbReference>
<dbReference type="InterPro" id="IPR053144">
    <property type="entry name" value="Acetyltransferase_Butenolide"/>
</dbReference>
<dbReference type="CDD" id="cd04301">
    <property type="entry name" value="NAT_SF"/>
    <property type="match status" value="1"/>
</dbReference>
<dbReference type="Pfam" id="PF00583">
    <property type="entry name" value="Acetyltransf_1"/>
    <property type="match status" value="1"/>
</dbReference>
<dbReference type="OrthoDB" id="9775804at2"/>
<keyword evidence="3" id="KW-1185">Reference proteome</keyword>
<proteinExistence type="predicted"/>
<dbReference type="PANTHER" id="PTHR43233">
    <property type="entry name" value="FAMILY N-ACETYLTRANSFERASE, PUTATIVE (AFU_ORTHOLOGUE AFUA_6G03350)-RELATED"/>
    <property type="match status" value="1"/>
</dbReference>
<dbReference type="InterPro" id="IPR000182">
    <property type="entry name" value="GNAT_dom"/>
</dbReference>
<organism evidence="2 3">
    <name type="scientific">Aquirufa nivalisilvae</name>
    <dbReference type="NCBI Taxonomy" id="2516557"/>
    <lineage>
        <taxon>Bacteria</taxon>
        <taxon>Pseudomonadati</taxon>
        <taxon>Bacteroidota</taxon>
        <taxon>Cytophagia</taxon>
        <taxon>Cytophagales</taxon>
        <taxon>Flectobacillaceae</taxon>
        <taxon>Aquirufa</taxon>
    </lineage>
</organism>
<dbReference type="InterPro" id="IPR016181">
    <property type="entry name" value="Acyl_CoA_acyltransferase"/>
</dbReference>
<evidence type="ECO:0000313" key="3">
    <source>
        <dbReference type="Proteomes" id="UP000245468"/>
    </source>
</evidence>
<dbReference type="AlphaFoldDB" id="A0A2S2DZX6"/>
<sequence>MDIYYRENPTLNVEDFIEILDKSTLGQRRPLQDLAAMQLMLENANVYVGAYAGEKLVGLARGMTDFVFTTYLADLAVDEAFQHQGIGKELVIRVKKMHPSAKLILLAAPAAQAYYPKIGMQKHDFCFFIDDVNEIQ</sequence>